<sequence length="115" mass="12711">MLVLGLDKLQPGMRLAEPSYNFQGVLLLDAGVELSENNIRILKSWGVAKVSIDGKSEDKKAKSVDSENKIRSSIRNGLQKKFSDVLDDPVMEEIMRVAGKILQKRSLSGEGHEKS</sequence>
<gene>
    <name evidence="1" type="ORF">PITCH_A1740004</name>
</gene>
<dbReference type="AlphaFoldDB" id="A0A445MUQ2"/>
<dbReference type="EMBL" id="OJIN01000084">
    <property type="protein sequence ID" value="SPD73195.1"/>
    <property type="molecule type" value="Genomic_DNA"/>
</dbReference>
<reference evidence="1" key="1">
    <citation type="submission" date="2018-01" db="EMBL/GenBank/DDBJ databases">
        <authorList>
            <person name="Regsiter A."/>
            <person name="William W."/>
        </authorList>
    </citation>
    <scope>NUCLEOTIDE SEQUENCE</scope>
    <source>
        <strain evidence="1">TRIP AH-1</strain>
    </source>
</reference>
<protein>
    <submittedName>
        <fullName evidence="1">Uncharacterized protein</fullName>
    </submittedName>
</protein>
<evidence type="ECO:0000313" key="1">
    <source>
        <dbReference type="EMBL" id="SPD73195.1"/>
    </source>
</evidence>
<accession>A0A445MUQ2</accession>
<organism evidence="1">
    <name type="scientific">uncultured Desulfobacterium sp</name>
    <dbReference type="NCBI Taxonomy" id="201089"/>
    <lineage>
        <taxon>Bacteria</taxon>
        <taxon>Pseudomonadati</taxon>
        <taxon>Thermodesulfobacteriota</taxon>
        <taxon>Desulfobacteria</taxon>
        <taxon>Desulfobacterales</taxon>
        <taxon>Desulfobacteriaceae</taxon>
        <taxon>Desulfobacterium</taxon>
        <taxon>environmental samples</taxon>
    </lineage>
</organism>
<name>A0A445MUQ2_9BACT</name>
<proteinExistence type="predicted"/>